<name>A0A178ZX81_9EURO</name>
<dbReference type="EMBL" id="LVYI01000001">
    <property type="protein sequence ID" value="OAP64302.1"/>
    <property type="molecule type" value="Genomic_DNA"/>
</dbReference>
<dbReference type="Proteomes" id="UP000078343">
    <property type="component" value="Unassembled WGS sequence"/>
</dbReference>
<evidence type="ECO:0000313" key="1">
    <source>
        <dbReference type="EMBL" id="OAP64302.1"/>
    </source>
</evidence>
<reference evidence="1 2" key="1">
    <citation type="submission" date="2016-04" db="EMBL/GenBank/DDBJ databases">
        <title>Draft genome of Fonsecaea erecta CBS 125763.</title>
        <authorList>
            <person name="Weiss V.A."/>
            <person name="Vicente V.A."/>
            <person name="Raittz R.T."/>
            <person name="Moreno L.F."/>
            <person name="De Souza E.M."/>
            <person name="Pedrosa F.O."/>
            <person name="Steffens M.B."/>
            <person name="Faoro H."/>
            <person name="Tadra-Sfeir M.Z."/>
            <person name="Najafzadeh M.J."/>
            <person name="Felipe M.S."/>
            <person name="Teixeira M."/>
            <person name="Sun J."/>
            <person name="Xi L."/>
            <person name="Gomes R."/>
            <person name="De Azevedo C.M."/>
            <person name="Salgado C.G."/>
            <person name="Da Silva M.B."/>
            <person name="Nascimento M.F."/>
            <person name="Queiroz-Telles F."/>
            <person name="Attili D.S."/>
            <person name="Gorbushina A."/>
        </authorList>
    </citation>
    <scope>NUCLEOTIDE SEQUENCE [LARGE SCALE GENOMIC DNA]</scope>
    <source>
        <strain evidence="1 2">CBS 125763</strain>
    </source>
</reference>
<proteinExistence type="predicted"/>
<organism evidence="1 2">
    <name type="scientific">Fonsecaea erecta</name>
    <dbReference type="NCBI Taxonomy" id="1367422"/>
    <lineage>
        <taxon>Eukaryota</taxon>
        <taxon>Fungi</taxon>
        <taxon>Dikarya</taxon>
        <taxon>Ascomycota</taxon>
        <taxon>Pezizomycotina</taxon>
        <taxon>Eurotiomycetes</taxon>
        <taxon>Chaetothyriomycetidae</taxon>
        <taxon>Chaetothyriales</taxon>
        <taxon>Herpotrichiellaceae</taxon>
        <taxon>Fonsecaea</taxon>
    </lineage>
</organism>
<comment type="caution">
    <text evidence="1">The sequence shown here is derived from an EMBL/GenBank/DDBJ whole genome shotgun (WGS) entry which is preliminary data.</text>
</comment>
<accession>A0A178ZX81</accession>
<gene>
    <name evidence="1" type="ORF">AYL99_00274</name>
</gene>
<dbReference type="GeneID" id="30004444"/>
<sequence>MADDNSVLKLDCGNALFYNLKTYEEEGLRGCGIFTLQKGQNRIAGAGGWYQA</sequence>
<dbReference type="AlphaFoldDB" id="A0A178ZX81"/>
<protein>
    <submittedName>
        <fullName evidence="1">Uncharacterized protein</fullName>
    </submittedName>
</protein>
<dbReference type="RefSeq" id="XP_018697669.1">
    <property type="nucleotide sequence ID" value="XM_018831790.1"/>
</dbReference>
<keyword evidence="2" id="KW-1185">Reference proteome</keyword>
<evidence type="ECO:0000313" key="2">
    <source>
        <dbReference type="Proteomes" id="UP000078343"/>
    </source>
</evidence>